<comment type="similarity">
    <text evidence="5">In the N-terminal section; belongs to the DHBP synthase family.</text>
</comment>
<organism evidence="16 17">
    <name type="scientific">Acidovorax ebreus (strain TPSY)</name>
    <name type="common">Diaphorobacter sp. (strain TPSY)</name>
    <dbReference type="NCBI Taxonomy" id="535289"/>
    <lineage>
        <taxon>Bacteria</taxon>
        <taxon>Pseudomonadati</taxon>
        <taxon>Pseudomonadota</taxon>
        <taxon>Betaproteobacteria</taxon>
        <taxon>Burkholderiales</taxon>
        <taxon>Comamonadaceae</taxon>
        <taxon>Diaphorobacter</taxon>
    </lineage>
</organism>
<evidence type="ECO:0000313" key="17">
    <source>
        <dbReference type="Proteomes" id="UP000000450"/>
    </source>
</evidence>
<keyword evidence="13 14" id="KW-0456">Lyase</keyword>
<keyword evidence="11 14" id="KW-0460">Magnesium</keyword>
<dbReference type="HAMAP" id="MF_00180">
    <property type="entry name" value="RibB"/>
    <property type="match status" value="1"/>
</dbReference>
<dbReference type="Gene3D" id="3.90.870.10">
    <property type="entry name" value="DHBP synthase"/>
    <property type="match status" value="1"/>
</dbReference>
<comment type="catalytic activity">
    <reaction evidence="1 14">
        <text>D-ribulose 5-phosphate = (2S)-2-hydroxy-3-oxobutyl phosphate + formate + H(+)</text>
        <dbReference type="Rhea" id="RHEA:18457"/>
        <dbReference type="ChEBI" id="CHEBI:15378"/>
        <dbReference type="ChEBI" id="CHEBI:15740"/>
        <dbReference type="ChEBI" id="CHEBI:58121"/>
        <dbReference type="ChEBI" id="CHEBI:58830"/>
        <dbReference type="EC" id="4.1.99.12"/>
    </reaction>
</comment>
<dbReference type="NCBIfam" id="NF010626">
    <property type="entry name" value="PRK14019.1"/>
    <property type="match status" value="1"/>
</dbReference>
<dbReference type="GO" id="GO:0003935">
    <property type="term" value="F:GTP cyclohydrolase II activity"/>
    <property type="evidence" value="ECO:0007669"/>
    <property type="project" value="TreeGrafter"/>
</dbReference>
<evidence type="ECO:0000256" key="8">
    <source>
        <dbReference type="ARBA" id="ARBA00018836"/>
    </source>
</evidence>
<evidence type="ECO:0000256" key="14">
    <source>
        <dbReference type="HAMAP-Rule" id="MF_00180"/>
    </source>
</evidence>
<dbReference type="InterPro" id="IPR017945">
    <property type="entry name" value="DHBP_synth_RibB-like_a/b_dom"/>
</dbReference>
<dbReference type="SUPFAM" id="SSF55821">
    <property type="entry name" value="YrdC/RibB"/>
    <property type="match status" value="1"/>
</dbReference>
<name>A0A9J9Q7E2_ACIET</name>
<feature type="site" description="Essential for catalytic activity" evidence="14">
    <location>
        <position position="171"/>
    </location>
</feature>
<evidence type="ECO:0000256" key="13">
    <source>
        <dbReference type="ARBA" id="ARBA00023239"/>
    </source>
</evidence>
<sequence>MTTPLTPAPISPVQDIVAELRAGRIVILVDEEDRENEGDLVIAADHVTPEAINFMARFGRGLICLTLTRERCERLRLPPMVARNGTKMGTAFTVSIEAAEGVTTGISAADRARTVQAAVAANAQAADLVQPGHIFPLQAVDGGVLMRAGHTEAGCDLAAMAGCSPSSVICEVMKDDGTMARLPDLQLFAAEHGIKIGTIADLIEYRSRTESLVHKVASRQITTAFGEFTMHAFRDEPSQAVHLALVKGQWDAAESVPVRVHEPLSVLDLLEVGRGMHSWSLDASLQYIHHHGQGVAVLLNCGESAEQLLEQFEGTARAAQAPERGRMDLRTYGVGAQILREVGVAKMQLMGQPRRMPSMVGYGLEITGYIPKE</sequence>
<comment type="subunit">
    <text evidence="14">Homodimer.</text>
</comment>
<dbReference type="GO" id="GO:0000287">
    <property type="term" value="F:magnesium ion binding"/>
    <property type="evidence" value="ECO:0007669"/>
    <property type="project" value="UniProtKB-UniRule"/>
</dbReference>
<evidence type="ECO:0000256" key="2">
    <source>
        <dbReference type="ARBA" id="ARBA00001936"/>
    </source>
</evidence>
<dbReference type="PANTHER" id="PTHR21327">
    <property type="entry name" value="GTP CYCLOHYDROLASE II-RELATED"/>
    <property type="match status" value="1"/>
</dbReference>
<dbReference type="KEGG" id="dia:Dtpsy_2256"/>
<dbReference type="SUPFAM" id="SSF142695">
    <property type="entry name" value="RibA-like"/>
    <property type="match status" value="1"/>
</dbReference>
<evidence type="ECO:0000256" key="4">
    <source>
        <dbReference type="ARBA" id="ARBA00004904"/>
    </source>
</evidence>
<evidence type="ECO:0000256" key="12">
    <source>
        <dbReference type="ARBA" id="ARBA00023211"/>
    </source>
</evidence>
<dbReference type="InterPro" id="IPR032677">
    <property type="entry name" value="GTP_cyclohydro_II"/>
</dbReference>
<comment type="similarity">
    <text evidence="6">In the C-terminal section; belongs to the GTP cyclohydrolase II family.</text>
</comment>
<keyword evidence="9 14" id="KW-0686">Riboflavin biosynthesis</keyword>
<evidence type="ECO:0000256" key="6">
    <source>
        <dbReference type="ARBA" id="ARBA00008976"/>
    </source>
</evidence>
<dbReference type="NCBIfam" id="TIGR00506">
    <property type="entry name" value="ribB"/>
    <property type="match status" value="1"/>
</dbReference>
<dbReference type="FunFam" id="3.90.870.10:FF:000001">
    <property type="entry name" value="Riboflavin biosynthesis protein RibBA"/>
    <property type="match status" value="1"/>
</dbReference>
<feature type="site" description="Essential for catalytic activity" evidence="14">
    <location>
        <position position="133"/>
    </location>
</feature>
<dbReference type="RefSeq" id="WP_015913680.1">
    <property type="nucleotide sequence ID" value="NC_011992.1"/>
</dbReference>
<dbReference type="EC" id="4.1.99.12" evidence="7 14"/>
<gene>
    <name evidence="14" type="primary">ribB</name>
    <name evidence="16" type="ordered locus">Dtpsy_2256</name>
</gene>
<dbReference type="Pfam" id="PF00925">
    <property type="entry name" value="GTP_cyclohydro2"/>
    <property type="match status" value="1"/>
</dbReference>
<evidence type="ECO:0000256" key="9">
    <source>
        <dbReference type="ARBA" id="ARBA00022619"/>
    </source>
</evidence>
<evidence type="ECO:0000256" key="11">
    <source>
        <dbReference type="ARBA" id="ARBA00022842"/>
    </source>
</evidence>
<comment type="similarity">
    <text evidence="14">Belongs to the DHBP synthase family.</text>
</comment>
<evidence type="ECO:0000313" key="16">
    <source>
        <dbReference type="EMBL" id="ACM33694.1"/>
    </source>
</evidence>
<dbReference type="GO" id="GO:0030145">
    <property type="term" value="F:manganese ion binding"/>
    <property type="evidence" value="ECO:0007669"/>
    <property type="project" value="UniProtKB-UniRule"/>
</dbReference>
<evidence type="ECO:0000256" key="7">
    <source>
        <dbReference type="ARBA" id="ARBA00012153"/>
    </source>
</evidence>
<evidence type="ECO:0000256" key="3">
    <source>
        <dbReference type="ARBA" id="ARBA00002284"/>
    </source>
</evidence>
<comment type="cofactor">
    <cofactor evidence="2">
        <name>Mn(2+)</name>
        <dbReference type="ChEBI" id="CHEBI:29035"/>
    </cofactor>
</comment>
<dbReference type="Gene3D" id="3.40.50.10990">
    <property type="entry name" value="GTP cyclohydrolase II"/>
    <property type="match status" value="1"/>
</dbReference>
<dbReference type="AlphaFoldDB" id="A0A9J9Q7E2"/>
<keyword evidence="12 14" id="KW-0464">Manganese</keyword>
<dbReference type="InterPro" id="IPR036144">
    <property type="entry name" value="RibA-like_sf"/>
</dbReference>
<feature type="binding site" evidence="14">
    <location>
        <position position="35"/>
    </location>
    <ligand>
        <name>Mg(2+)</name>
        <dbReference type="ChEBI" id="CHEBI:18420"/>
        <label>2</label>
    </ligand>
</feature>
<dbReference type="Proteomes" id="UP000000450">
    <property type="component" value="Chromosome"/>
</dbReference>
<feature type="binding site" evidence="14">
    <location>
        <position position="35"/>
    </location>
    <ligand>
        <name>Mg(2+)</name>
        <dbReference type="ChEBI" id="CHEBI:18420"/>
        <label>1</label>
    </ligand>
</feature>
<proteinExistence type="inferred from homology"/>
<protein>
    <recommendedName>
        <fullName evidence="8 14">3,4-dihydroxy-2-butanone 4-phosphate synthase</fullName>
        <shortName evidence="14">DHBP synthase</shortName>
        <ecNumber evidence="7 14">4.1.99.12</ecNumber>
    </recommendedName>
</protein>
<feature type="binding site" evidence="14">
    <location>
        <position position="150"/>
    </location>
    <ligand>
        <name>Mg(2+)</name>
        <dbReference type="ChEBI" id="CHEBI:18420"/>
        <label>2</label>
    </ligand>
</feature>
<evidence type="ECO:0000256" key="10">
    <source>
        <dbReference type="ARBA" id="ARBA00022723"/>
    </source>
</evidence>
<feature type="domain" description="GTP cyclohydrolase II" evidence="15">
    <location>
        <begin position="215"/>
        <end position="371"/>
    </location>
</feature>
<keyword evidence="10 14" id="KW-0479">Metal-binding</keyword>
<dbReference type="GO" id="GO:0009231">
    <property type="term" value="P:riboflavin biosynthetic process"/>
    <property type="evidence" value="ECO:0007669"/>
    <property type="project" value="UniProtKB-UniRule"/>
</dbReference>
<dbReference type="GO" id="GO:0005829">
    <property type="term" value="C:cytosol"/>
    <property type="evidence" value="ECO:0007669"/>
    <property type="project" value="TreeGrafter"/>
</dbReference>
<comment type="cofactor">
    <cofactor evidence="14">
        <name>Mg(2+)</name>
        <dbReference type="ChEBI" id="CHEBI:18420"/>
    </cofactor>
    <cofactor evidence="14">
        <name>Mn(2+)</name>
        <dbReference type="ChEBI" id="CHEBI:29035"/>
    </cofactor>
    <text evidence="14">Binds 2 divalent metal cations per subunit. Magnesium or manganese.</text>
</comment>
<dbReference type="PIRSF" id="PIRSF001259">
    <property type="entry name" value="RibA"/>
    <property type="match status" value="1"/>
</dbReference>
<accession>A0A9J9Q7E2</accession>
<dbReference type="GO" id="GO:0008686">
    <property type="term" value="F:3,4-dihydroxy-2-butanone-4-phosphate synthase activity"/>
    <property type="evidence" value="ECO:0007669"/>
    <property type="project" value="UniProtKB-UniRule"/>
</dbReference>
<keyword evidence="17" id="KW-1185">Reference proteome</keyword>
<evidence type="ECO:0000259" key="15">
    <source>
        <dbReference type="Pfam" id="PF00925"/>
    </source>
</evidence>
<feature type="binding site" evidence="14">
    <location>
        <position position="39"/>
    </location>
    <ligand>
        <name>D-ribulose 5-phosphate</name>
        <dbReference type="ChEBI" id="CHEBI:58121"/>
    </ligand>
</feature>
<evidence type="ECO:0000256" key="1">
    <source>
        <dbReference type="ARBA" id="ARBA00000141"/>
    </source>
</evidence>
<dbReference type="PANTHER" id="PTHR21327:SF34">
    <property type="entry name" value="3,4-DIHYDROXY-2-BUTANONE 4-PHOSPHATE SYNTHASE"/>
    <property type="match status" value="1"/>
</dbReference>
<feature type="binding site" evidence="14">
    <location>
        <begin position="34"/>
        <end position="35"/>
    </location>
    <ligand>
        <name>D-ribulose 5-phosphate</name>
        <dbReference type="ChEBI" id="CHEBI:58121"/>
    </ligand>
</feature>
<feature type="binding site" evidence="14">
    <location>
        <begin position="147"/>
        <end position="151"/>
    </location>
    <ligand>
        <name>D-ribulose 5-phosphate</name>
        <dbReference type="ChEBI" id="CHEBI:58121"/>
    </ligand>
</feature>
<dbReference type="Pfam" id="PF00926">
    <property type="entry name" value="DHBP_synthase"/>
    <property type="match status" value="1"/>
</dbReference>
<dbReference type="InterPro" id="IPR000422">
    <property type="entry name" value="DHBP_synthase_RibB"/>
</dbReference>
<dbReference type="EMBL" id="CP001392">
    <property type="protein sequence ID" value="ACM33694.1"/>
    <property type="molecule type" value="Genomic_DNA"/>
</dbReference>
<evidence type="ECO:0000256" key="5">
    <source>
        <dbReference type="ARBA" id="ARBA00005520"/>
    </source>
</evidence>
<comment type="function">
    <text evidence="3 14">Catalyzes the conversion of D-ribulose 5-phosphate to formate and 3,4-dihydroxy-2-butanone 4-phosphate.</text>
</comment>
<reference evidence="16 17" key="1">
    <citation type="journal article" date="2010" name="J. Bacteriol.">
        <title>Completed genome sequence of the anaerobic iron-oxidizing bacterium Acidovorax ebreus strain TPSY.</title>
        <authorList>
            <person name="Byrne-Bailey K.G."/>
            <person name="Weber K.A."/>
            <person name="Chair A.H."/>
            <person name="Bose S."/>
            <person name="Knox T."/>
            <person name="Spanbauer T.L."/>
            <person name="Chertkov O."/>
            <person name="Coates J.D."/>
        </authorList>
    </citation>
    <scope>NUCLEOTIDE SEQUENCE [LARGE SCALE GENOMIC DNA]</scope>
    <source>
        <strain evidence="16 17">TPSY</strain>
    </source>
</reference>
<comment type="pathway">
    <text evidence="4 14">Cofactor biosynthesis; riboflavin biosynthesis; 2-hydroxy-3-oxobutyl phosphate from D-ribulose 5-phosphate: step 1/1.</text>
</comment>